<evidence type="ECO:0000313" key="1">
    <source>
        <dbReference type="EMBL" id="RNA33257.1"/>
    </source>
</evidence>
<comment type="caution">
    <text evidence="1">The sequence shown here is derived from an EMBL/GenBank/DDBJ whole genome shotgun (WGS) entry which is preliminary data.</text>
</comment>
<protein>
    <submittedName>
        <fullName evidence="1">Uncharacterized protein</fullName>
    </submittedName>
</protein>
<dbReference type="Proteomes" id="UP000276133">
    <property type="component" value="Unassembled WGS sequence"/>
</dbReference>
<accession>A0A3M7SC78</accession>
<proteinExistence type="predicted"/>
<reference evidence="1 2" key="1">
    <citation type="journal article" date="2018" name="Sci. Rep.">
        <title>Genomic signatures of local adaptation to the degree of environmental predictability in rotifers.</title>
        <authorList>
            <person name="Franch-Gras L."/>
            <person name="Hahn C."/>
            <person name="Garcia-Roger E.M."/>
            <person name="Carmona M.J."/>
            <person name="Serra M."/>
            <person name="Gomez A."/>
        </authorList>
    </citation>
    <scope>NUCLEOTIDE SEQUENCE [LARGE SCALE GENOMIC DNA]</scope>
    <source>
        <strain evidence="1">HYR1</strain>
    </source>
</reference>
<dbReference type="AlphaFoldDB" id="A0A3M7SC78"/>
<gene>
    <name evidence="1" type="ORF">BpHYR1_050397</name>
</gene>
<dbReference type="EMBL" id="REGN01001663">
    <property type="protein sequence ID" value="RNA33257.1"/>
    <property type="molecule type" value="Genomic_DNA"/>
</dbReference>
<evidence type="ECO:0000313" key="2">
    <source>
        <dbReference type="Proteomes" id="UP000276133"/>
    </source>
</evidence>
<organism evidence="1 2">
    <name type="scientific">Brachionus plicatilis</name>
    <name type="common">Marine rotifer</name>
    <name type="synonym">Brachionus muelleri</name>
    <dbReference type="NCBI Taxonomy" id="10195"/>
    <lineage>
        <taxon>Eukaryota</taxon>
        <taxon>Metazoa</taxon>
        <taxon>Spiralia</taxon>
        <taxon>Gnathifera</taxon>
        <taxon>Rotifera</taxon>
        <taxon>Eurotatoria</taxon>
        <taxon>Monogononta</taxon>
        <taxon>Pseudotrocha</taxon>
        <taxon>Ploima</taxon>
        <taxon>Brachionidae</taxon>
        <taxon>Brachionus</taxon>
    </lineage>
</organism>
<name>A0A3M7SC78_BRAPC</name>
<keyword evidence="2" id="KW-1185">Reference proteome</keyword>
<sequence>MHLFKVYLGKLMKPLSPSRLISIEIAINKHLELFRPIIVKFRLSQKPEKDYYLNFVTNEEVYSLNPHSIASYSLNTFFFIVPLKKNVFGIITKKCNVSYELTSSLSR</sequence>